<dbReference type="InterPro" id="IPR029058">
    <property type="entry name" value="AB_hydrolase_fold"/>
</dbReference>
<dbReference type="PANTHER" id="PTHR43918">
    <property type="entry name" value="ACETYLCHOLINESTERASE"/>
    <property type="match status" value="1"/>
</dbReference>
<dbReference type="Gene3D" id="3.40.50.1820">
    <property type="entry name" value="alpha/beta hydrolase"/>
    <property type="match status" value="1"/>
</dbReference>
<dbReference type="AlphaFoldDB" id="A0ABD2WDL1"/>
<dbReference type="Pfam" id="PF00135">
    <property type="entry name" value="COesterase"/>
    <property type="match status" value="1"/>
</dbReference>
<dbReference type="InterPro" id="IPR002018">
    <property type="entry name" value="CarbesteraseB"/>
</dbReference>
<evidence type="ECO:0000313" key="7">
    <source>
        <dbReference type="Proteomes" id="UP001627154"/>
    </source>
</evidence>
<dbReference type="GO" id="GO:0052689">
    <property type="term" value="F:carboxylic ester hydrolase activity"/>
    <property type="evidence" value="ECO:0007669"/>
    <property type="project" value="UniProtKB-KW"/>
</dbReference>
<comment type="similarity">
    <text evidence="1">Belongs to the type-B carboxylesterase/lipase family.</text>
</comment>
<gene>
    <name evidence="6" type="ORF">TKK_013949</name>
</gene>
<keyword evidence="7" id="KW-1185">Reference proteome</keyword>
<protein>
    <recommendedName>
        <fullName evidence="5">Carboxylesterase type B domain-containing protein</fullName>
    </recommendedName>
</protein>
<dbReference type="PANTHER" id="PTHR43918:SF13">
    <property type="entry name" value="ACETYLCHOLINESTERASE"/>
    <property type="match status" value="1"/>
</dbReference>
<keyword evidence="3" id="KW-0378">Hydrolase</keyword>
<evidence type="ECO:0000256" key="4">
    <source>
        <dbReference type="ARBA" id="ARBA00023180"/>
    </source>
</evidence>
<keyword evidence="2" id="KW-0719">Serine esterase</keyword>
<name>A0ABD2WDL1_9HYME</name>
<reference evidence="6 7" key="1">
    <citation type="journal article" date="2024" name="bioRxiv">
        <title>A reference genome for Trichogramma kaykai: A tiny desert-dwelling parasitoid wasp with competing sex-ratio distorters.</title>
        <authorList>
            <person name="Culotta J."/>
            <person name="Lindsey A.R."/>
        </authorList>
    </citation>
    <scope>NUCLEOTIDE SEQUENCE [LARGE SCALE GENOMIC DNA]</scope>
    <source>
        <strain evidence="6 7">KSX58</strain>
    </source>
</reference>
<evidence type="ECO:0000256" key="3">
    <source>
        <dbReference type="ARBA" id="ARBA00022801"/>
    </source>
</evidence>
<dbReference type="InterPro" id="IPR050654">
    <property type="entry name" value="AChE-related_enzymes"/>
</dbReference>
<comment type="caution">
    <text evidence="6">The sequence shown here is derived from an EMBL/GenBank/DDBJ whole genome shotgun (WGS) entry which is preliminary data.</text>
</comment>
<sequence length="119" mass="13979">MRDNAQHECIVHSQTNRPSNYGEYSHNSSPEFANKSSTNVWGDWMGVMHGDEIEYVFGHPLNTSVEYTERERDLANRMIMIYSNFARHGPLMTYLSVRIESSFRERDEILSICQPRKIY</sequence>
<dbReference type="SUPFAM" id="SSF53474">
    <property type="entry name" value="alpha/beta-Hydrolases"/>
    <property type="match status" value="1"/>
</dbReference>
<dbReference type="EMBL" id="JBJJXI010000111">
    <property type="protein sequence ID" value="KAL3391207.1"/>
    <property type="molecule type" value="Genomic_DNA"/>
</dbReference>
<evidence type="ECO:0000256" key="2">
    <source>
        <dbReference type="ARBA" id="ARBA00022487"/>
    </source>
</evidence>
<dbReference type="Proteomes" id="UP001627154">
    <property type="component" value="Unassembled WGS sequence"/>
</dbReference>
<organism evidence="6 7">
    <name type="scientific">Trichogramma kaykai</name>
    <dbReference type="NCBI Taxonomy" id="54128"/>
    <lineage>
        <taxon>Eukaryota</taxon>
        <taxon>Metazoa</taxon>
        <taxon>Ecdysozoa</taxon>
        <taxon>Arthropoda</taxon>
        <taxon>Hexapoda</taxon>
        <taxon>Insecta</taxon>
        <taxon>Pterygota</taxon>
        <taxon>Neoptera</taxon>
        <taxon>Endopterygota</taxon>
        <taxon>Hymenoptera</taxon>
        <taxon>Apocrita</taxon>
        <taxon>Proctotrupomorpha</taxon>
        <taxon>Chalcidoidea</taxon>
        <taxon>Trichogrammatidae</taxon>
        <taxon>Trichogramma</taxon>
    </lineage>
</organism>
<feature type="domain" description="Carboxylesterase type B" evidence="5">
    <location>
        <begin position="31"/>
        <end position="89"/>
    </location>
</feature>
<keyword evidence="4" id="KW-0325">Glycoprotein</keyword>
<evidence type="ECO:0000313" key="6">
    <source>
        <dbReference type="EMBL" id="KAL3391207.1"/>
    </source>
</evidence>
<proteinExistence type="inferred from homology"/>
<evidence type="ECO:0000256" key="1">
    <source>
        <dbReference type="ARBA" id="ARBA00005964"/>
    </source>
</evidence>
<accession>A0ABD2WDL1</accession>
<evidence type="ECO:0000259" key="5">
    <source>
        <dbReference type="Pfam" id="PF00135"/>
    </source>
</evidence>